<evidence type="ECO:0000256" key="5">
    <source>
        <dbReference type="ARBA" id="ARBA00047707"/>
    </source>
</evidence>
<keyword evidence="4 6" id="KW-0560">Oxidoreductase</keyword>
<evidence type="ECO:0000313" key="7">
    <source>
        <dbReference type="Proteomes" id="UP000504607"/>
    </source>
</evidence>
<dbReference type="PRINTS" id="PR00368">
    <property type="entry name" value="FADPNR"/>
</dbReference>
<keyword evidence="7" id="KW-1185">Reference proteome</keyword>
<dbReference type="PIRSF" id="PIRSF000332">
    <property type="entry name" value="FMO"/>
    <property type="match status" value="1"/>
</dbReference>
<evidence type="ECO:0000256" key="2">
    <source>
        <dbReference type="ARBA" id="ARBA00022630"/>
    </source>
</evidence>
<dbReference type="FunCoup" id="A0A6I9QJ90">
    <property type="interactions" value="8"/>
</dbReference>
<dbReference type="GO" id="GO:0050660">
    <property type="term" value="F:flavin adenine dinucleotide binding"/>
    <property type="evidence" value="ECO:0007669"/>
    <property type="project" value="InterPro"/>
</dbReference>
<dbReference type="InterPro" id="IPR050982">
    <property type="entry name" value="Auxin_biosynth/cation_transpt"/>
</dbReference>
<evidence type="ECO:0000256" key="1">
    <source>
        <dbReference type="ARBA" id="ARBA00009183"/>
    </source>
</evidence>
<dbReference type="SUPFAM" id="SSF51905">
    <property type="entry name" value="FAD/NAD(P)-binding domain"/>
    <property type="match status" value="2"/>
</dbReference>
<reference evidence="8" key="1">
    <citation type="submission" date="2025-08" db="UniProtKB">
        <authorList>
            <consortium name="RefSeq"/>
        </authorList>
    </citation>
    <scope>IDENTIFICATION</scope>
</reference>
<evidence type="ECO:0000313" key="8">
    <source>
        <dbReference type="RefSeq" id="XP_010910445.1"/>
    </source>
</evidence>
<comment type="catalytic activity">
    <reaction evidence="5">
        <text>indole-3-pyruvate + NADPH + O2 + H(+) = (indol-3-yl)acetate + CO2 + NADP(+) + H2O</text>
        <dbReference type="Rhea" id="RHEA:34331"/>
        <dbReference type="ChEBI" id="CHEBI:15377"/>
        <dbReference type="ChEBI" id="CHEBI:15378"/>
        <dbReference type="ChEBI" id="CHEBI:15379"/>
        <dbReference type="ChEBI" id="CHEBI:16526"/>
        <dbReference type="ChEBI" id="CHEBI:17640"/>
        <dbReference type="ChEBI" id="CHEBI:30854"/>
        <dbReference type="ChEBI" id="CHEBI:57783"/>
        <dbReference type="ChEBI" id="CHEBI:58349"/>
        <dbReference type="EC" id="1.14.13.168"/>
    </reaction>
</comment>
<dbReference type="Gene3D" id="3.50.50.60">
    <property type="entry name" value="FAD/NAD(P)-binding domain"/>
    <property type="match status" value="1"/>
</dbReference>
<keyword evidence="6 8" id="KW-0503">Monooxygenase</keyword>
<dbReference type="PANTHER" id="PTHR43539">
    <property type="entry name" value="FLAVIN-BINDING MONOOXYGENASE-LIKE PROTEIN (AFU_ORTHOLOGUE AFUA_4G09220)"/>
    <property type="match status" value="1"/>
</dbReference>
<dbReference type="EC" id="1.-.-.-" evidence="6"/>
<comment type="similarity">
    <text evidence="1 6">Belongs to the FMO family.</text>
</comment>
<dbReference type="OrthoDB" id="752677at2759"/>
<accession>A0A6I9QJ90</accession>
<dbReference type="InterPro" id="IPR000960">
    <property type="entry name" value="Flavin_mOase"/>
</dbReference>
<dbReference type="Pfam" id="PF00743">
    <property type="entry name" value="FMO-like"/>
    <property type="match status" value="1"/>
</dbReference>
<evidence type="ECO:0000256" key="3">
    <source>
        <dbReference type="ARBA" id="ARBA00022827"/>
    </source>
</evidence>
<gene>
    <name evidence="8" type="primary">LOC105036373</name>
</gene>
<dbReference type="PANTHER" id="PTHR43539:SF9">
    <property type="entry name" value="INDOLE-3-PYRUVATE MONOOXYGENASE YUCCA11-RELATED"/>
    <property type="match status" value="1"/>
</dbReference>
<dbReference type="PROSITE" id="PS51257">
    <property type="entry name" value="PROKAR_LIPOPROTEIN"/>
    <property type="match status" value="1"/>
</dbReference>
<dbReference type="GO" id="GO:0103075">
    <property type="term" value="F:indole-3-pyruvate monooxygenase activity"/>
    <property type="evidence" value="ECO:0007669"/>
    <property type="project" value="UniProtKB-EC"/>
</dbReference>
<dbReference type="KEGG" id="egu:105036373"/>
<dbReference type="AlphaFoldDB" id="A0A6I9QJ90"/>
<dbReference type="GO" id="GO:0050661">
    <property type="term" value="F:NADP binding"/>
    <property type="evidence" value="ECO:0007669"/>
    <property type="project" value="InterPro"/>
</dbReference>
<evidence type="ECO:0000256" key="4">
    <source>
        <dbReference type="ARBA" id="ARBA00023002"/>
    </source>
</evidence>
<dbReference type="InParanoid" id="A0A6I9QJ90"/>
<keyword evidence="2 6" id="KW-0285">Flavoprotein</keyword>
<protein>
    <recommendedName>
        <fullName evidence="6">Flavin-containing monooxygenase</fullName>
        <ecNumber evidence="6">1.-.-.-</ecNumber>
    </recommendedName>
</protein>
<dbReference type="GO" id="GO:0004499">
    <property type="term" value="F:N,N-dimethylaniline monooxygenase activity"/>
    <property type="evidence" value="ECO:0007669"/>
    <property type="project" value="InterPro"/>
</dbReference>
<dbReference type="Proteomes" id="UP000504607">
    <property type="component" value="Unplaced"/>
</dbReference>
<dbReference type="InterPro" id="IPR036188">
    <property type="entry name" value="FAD/NAD-bd_sf"/>
</dbReference>
<evidence type="ECO:0000256" key="6">
    <source>
        <dbReference type="RuleBase" id="RU361177"/>
    </source>
</evidence>
<dbReference type="InterPro" id="IPR020946">
    <property type="entry name" value="Flavin_mOase-like"/>
</dbReference>
<proteinExistence type="inferred from homology"/>
<name>A0A6I9QJ90_ELAGV</name>
<dbReference type="GeneID" id="105036373"/>
<sequence length="383" mass="42137">MRKQVVIVGAGPSGLATAACLNSLCIPNIMLEKEDCAASLWKKRTYDRLKLHLAKQFCALPHFPFPKSTATFVPKNDFIRYVDNYVAYFNLMPIYHTTVESASFDERSKTWSIEARNGVTGKVDVYTAMFLVIASGENSEGFIPDIPGLESFPGEVIHSSYYKSGKLYNDEKVLVVGSGNSGMEIAFDLSNYGAQTSITIRSPLNVMPKEYIRLGMVLAKYLPIRFVDCLLLMLSKLKFGDLSNYGIVTPNMGPLADKAATGRSAVIDVGTIAKIKSGEIQVVKEPLRITGNEVAFSDGKSYHFDAIIFATGYKSITNTWLKDYDFILNKDGFPKQQFPNHWKGKNGLYCVGLARRGLQGVSMDAQNIANDIAEIVNGSNGAP</sequence>
<comment type="cofactor">
    <cofactor evidence="6">
        <name>FAD</name>
        <dbReference type="ChEBI" id="CHEBI:57692"/>
    </cofactor>
</comment>
<organism evidence="7 8">
    <name type="scientific">Elaeis guineensis var. tenera</name>
    <name type="common">Oil palm</name>
    <dbReference type="NCBI Taxonomy" id="51953"/>
    <lineage>
        <taxon>Eukaryota</taxon>
        <taxon>Viridiplantae</taxon>
        <taxon>Streptophyta</taxon>
        <taxon>Embryophyta</taxon>
        <taxon>Tracheophyta</taxon>
        <taxon>Spermatophyta</taxon>
        <taxon>Magnoliopsida</taxon>
        <taxon>Liliopsida</taxon>
        <taxon>Arecaceae</taxon>
        <taxon>Arecoideae</taxon>
        <taxon>Cocoseae</taxon>
        <taxon>Elaeidinae</taxon>
        <taxon>Elaeis</taxon>
    </lineage>
</organism>
<dbReference type="RefSeq" id="XP_010910445.1">
    <property type="nucleotide sequence ID" value="XM_010912143.1"/>
</dbReference>
<keyword evidence="3 6" id="KW-0274">FAD</keyword>
<dbReference type="PRINTS" id="PR00411">
    <property type="entry name" value="PNDRDTASEI"/>
</dbReference>